<dbReference type="RefSeq" id="WP_088525714.1">
    <property type="nucleotide sequence ID" value="NZ_NGUP01000003.1"/>
</dbReference>
<evidence type="ECO:0000256" key="10">
    <source>
        <dbReference type="ARBA" id="ARBA00022898"/>
    </source>
</evidence>
<feature type="binding site" evidence="13">
    <location>
        <position position="323"/>
    </location>
    <ligand>
        <name>substrate</name>
    </ligand>
</feature>
<feature type="binding site" evidence="13">
    <location>
        <position position="154"/>
    </location>
    <ligand>
        <name>substrate</name>
    </ligand>
</feature>
<comment type="pathway">
    <text evidence="3 13">Cofactor biosynthesis; biotin biosynthesis; 7,8-diaminononanoate from 8-amino-7-oxononanoate (SAM route): step 1/1.</text>
</comment>
<dbReference type="NCBIfam" id="TIGR00508">
    <property type="entry name" value="bioA"/>
    <property type="match status" value="1"/>
</dbReference>
<evidence type="ECO:0000313" key="15">
    <source>
        <dbReference type="Proteomes" id="UP000197528"/>
    </source>
</evidence>
<gene>
    <name evidence="13" type="primary">bioA</name>
    <name evidence="14" type="ORF">CBI31_07345</name>
</gene>
<evidence type="ECO:0000256" key="6">
    <source>
        <dbReference type="ARBA" id="ARBA00022576"/>
    </source>
</evidence>
<dbReference type="Proteomes" id="UP000197528">
    <property type="component" value="Unassembled WGS sequence"/>
</dbReference>
<reference evidence="14 15" key="1">
    <citation type="submission" date="2017-05" db="EMBL/GenBank/DDBJ databases">
        <title>Genome of Polynucleobacter sp. MWH-Feld-100.</title>
        <authorList>
            <person name="Hahn M.W."/>
        </authorList>
    </citation>
    <scope>NUCLEOTIDE SEQUENCE [LARGE SCALE GENOMIC DNA]</scope>
    <source>
        <strain evidence="14 15">MWH-Feld-100</strain>
    </source>
</reference>
<dbReference type="EMBL" id="NGUP01000003">
    <property type="protein sequence ID" value="OWS70128.1"/>
    <property type="molecule type" value="Genomic_DNA"/>
</dbReference>
<dbReference type="InterPro" id="IPR049704">
    <property type="entry name" value="Aminotrans_3_PPA_site"/>
</dbReference>
<protein>
    <recommendedName>
        <fullName evidence="13">Adenosylmethionine-8-amino-7-oxononanoate aminotransferase</fullName>
        <ecNumber evidence="13">2.6.1.62</ecNumber>
    </recommendedName>
    <alternativeName>
        <fullName evidence="13">7,8-diamino-pelargonic acid aminotransferase</fullName>
        <shortName evidence="13">DAPA AT</shortName>
        <shortName evidence="13">DAPA aminotransferase</shortName>
    </alternativeName>
    <alternativeName>
        <fullName evidence="13">7,8-diaminononanoate synthase</fullName>
        <shortName evidence="13">DANS</shortName>
    </alternativeName>
    <alternativeName>
        <fullName evidence="13">Diaminopelargonic acid synthase</fullName>
    </alternativeName>
</protein>
<accession>A0A254PV27</accession>
<dbReference type="GO" id="GO:0030170">
    <property type="term" value="F:pyridoxal phosphate binding"/>
    <property type="evidence" value="ECO:0007669"/>
    <property type="project" value="UniProtKB-UniRule"/>
</dbReference>
<dbReference type="InterPro" id="IPR015422">
    <property type="entry name" value="PyrdxlP-dep_Trfase_small"/>
</dbReference>
<dbReference type="FunFam" id="3.40.640.10:FF:000078">
    <property type="entry name" value="Adenosylmethionine-8-amino-7-oxononanoate aminotransferase"/>
    <property type="match status" value="1"/>
</dbReference>
<dbReference type="PANTHER" id="PTHR42684:SF3">
    <property type="entry name" value="ADENOSYLMETHIONINE-8-AMINO-7-OXONONANOATE AMINOTRANSFERASE"/>
    <property type="match status" value="1"/>
</dbReference>
<dbReference type="SUPFAM" id="SSF53383">
    <property type="entry name" value="PLP-dependent transferases"/>
    <property type="match status" value="1"/>
</dbReference>
<evidence type="ECO:0000256" key="2">
    <source>
        <dbReference type="ARBA" id="ARBA00004496"/>
    </source>
</evidence>
<comment type="caution">
    <text evidence="14">The sequence shown here is derived from an EMBL/GenBank/DDBJ whole genome shotgun (WGS) entry which is preliminary data.</text>
</comment>
<keyword evidence="5 13" id="KW-0963">Cytoplasm</keyword>
<dbReference type="InterPro" id="IPR015421">
    <property type="entry name" value="PyrdxlP-dep_Trfase_major"/>
</dbReference>
<evidence type="ECO:0000256" key="13">
    <source>
        <dbReference type="HAMAP-Rule" id="MF_00834"/>
    </source>
</evidence>
<dbReference type="InterPro" id="IPR005815">
    <property type="entry name" value="BioA"/>
</dbReference>
<comment type="function">
    <text evidence="13">Catalyzes the transfer of the alpha-amino group from S-adenosyl-L-methionine (SAM) to 7-keto-8-aminopelargonic acid (KAPA) to form 7,8-diaminopelargonic acid (DAPA). It is the only aminotransferase known to utilize SAM as an amino donor.</text>
</comment>
<dbReference type="Gene3D" id="3.40.640.10">
    <property type="entry name" value="Type I PLP-dependent aspartate aminotransferase-like (Major domain)"/>
    <property type="match status" value="1"/>
</dbReference>
<keyword evidence="9 13" id="KW-0093">Biotin biosynthesis</keyword>
<dbReference type="OrthoDB" id="3398487at2"/>
<feature type="binding site" evidence="13">
    <location>
        <position position="61"/>
    </location>
    <ligand>
        <name>substrate</name>
    </ligand>
</feature>
<evidence type="ECO:0000256" key="5">
    <source>
        <dbReference type="ARBA" id="ARBA00022490"/>
    </source>
</evidence>
<feature type="binding site" evidence="13">
    <location>
        <position position="413"/>
    </location>
    <ligand>
        <name>substrate</name>
    </ligand>
</feature>
<evidence type="ECO:0000313" key="14">
    <source>
        <dbReference type="EMBL" id="OWS70128.1"/>
    </source>
</evidence>
<comment type="catalytic activity">
    <reaction evidence="11 13">
        <text>(8S)-8-amino-7-oxononanoate + S-adenosyl-L-methionine = S-adenosyl-4-methylsulfanyl-2-oxobutanoate + (7R,8S)-7,8-diammoniononanoate</text>
        <dbReference type="Rhea" id="RHEA:16861"/>
        <dbReference type="ChEBI" id="CHEBI:16490"/>
        <dbReference type="ChEBI" id="CHEBI:59789"/>
        <dbReference type="ChEBI" id="CHEBI:149468"/>
        <dbReference type="ChEBI" id="CHEBI:149469"/>
        <dbReference type="EC" id="2.6.1.62"/>
    </reaction>
</comment>
<feature type="modified residue" description="N6-(pyridoxal phosphate)lysine" evidence="13">
    <location>
        <position position="289"/>
    </location>
</feature>
<keyword evidence="10 13" id="KW-0663">Pyridoxal phosphate</keyword>
<feature type="binding site" evidence="13">
    <location>
        <begin position="121"/>
        <end position="122"/>
    </location>
    <ligand>
        <name>pyridoxal 5'-phosphate</name>
        <dbReference type="ChEBI" id="CHEBI:597326"/>
    </ligand>
</feature>
<feature type="binding site" evidence="13">
    <location>
        <position position="260"/>
    </location>
    <ligand>
        <name>pyridoxal 5'-phosphate</name>
        <dbReference type="ChEBI" id="CHEBI:597326"/>
    </ligand>
</feature>
<dbReference type="PROSITE" id="PS00600">
    <property type="entry name" value="AA_TRANSFER_CLASS_3"/>
    <property type="match status" value="1"/>
</dbReference>
<dbReference type="HAMAP" id="MF_00834">
    <property type="entry name" value="BioA"/>
    <property type="match status" value="1"/>
</dbReference>
<dbReference type="GO" id="GO:0009102">
    <property type="term" value="P:biotin biosynthetic process"/>
    <property type="evidence" value="ECO:0007669"/>
    <property type="project" value="UniProtKB-UniRule"/>
</dbReference>
<proteinExistence type="inferred from homology"/>
<dbReference type="EC" id="2.6.1.62" evidence="13"/>
<keyword evidence="7 13" id="KW-0808">Transferase</keyword>
<comment type="similarity">
    <text evidence="12 13">Belongs to the class-III pyridoxal-phosphate-dependent aminotransferase family. BioA subfamily.</text>
</comment>
<dbReference type="CDD" id="cd00610">
    <property type="entry name" value="OAT_like"/>
    <property type="match status" value="1"/>
</dbReference>
<dbReference type="PANTHER" id="PTHR42684">
    <property type="entry name" value="ADENOSYLMETHIONINE-8-AMINO-7-OXONONANOATE AMINOTRANSFERASE"/>
    <property type="match status" value="1"/>
</dbReference>
<evidence type="ECO:0000256" key="8">
    <source>
        <dbReference type="ARBA" id="ARBA00022691"/>
    </source>
</evidence>
<dbReference type="UniPathway" id="UPA00078">
    <property type="reaction ID" value="UER00160"/>
</dbReference>
<evidence type="ECO:0000256" key="7">
    <source>
        <dbReference type="ARBA" id="ARBA00022679"/>
    </source>
</evidence>
<keyword evidence="6 13" id="KW-0032">Aminotransferase</keyword>
<feature type="binding site" evidence="13">
    <location>
        <begin position="324"/>
        <end position="325"/>
    </location>
    <ligand>
        <name>pyridoxal 5'-phosphate</name>
        <dbReference type="ChEBI" id="CHEBI:597326"/>
    </ligand>
</feature>
<feature type="binding site" evidence="13">
    <location>
        <position position="289"/>
    </location>
    <ligand>
        <name>substrate</name>
    </ligand>
</feature>
<dbReference type="InterPro" id="IPR005814">
    <property type="entry name" value="Aminotrans_3"/>
</dbReference>
<evidence type="ECO:0000256" key="12">
    <source>
        <dbReference type="ARBA" id="ARBA00060970"/>
    </source>
</evidence>
<organism evidence="14 15">
    <name type="scientific">Polynucleobacter campilacus</name>
    <dbReference type="NCBI Taxonomy" id="1743163"/>
    <lineage>
        <taxon>Bacteria</taxon>
        <taxon>Pseudomonadati</taxon>
        <taxon>Pseudomonadota</taxon>
        <taxon>Betaproteobacteria</taxon>
        <taxon>Burkholderiales</taxon>
        <taxon>Burkholderiaceae</taxon>
        <taxon>Polynucleobacter</taxon>
    </lineage>
</organism>
<dbReference type="InterPro" id="IPR015424">
    <property type="entry name" value="PyrdxlP-dep_Trfase"/>
</dbReference>
<comment type="subcellular location">
    <subcellularLocation>
        <location evidence="2 13">Cytoplasm</location>
    </subcellularLocation>
</comment>
<dbReference type="Gene3D" id="3.90.1150.10">
    <property type="entry name" value="Aspartate Aminotransferase, domain 1"/>
    <property type="match status" value="1"/>
</dbReference>
<evidence type="ECO:0000256" key="11">
    <source>
        <dbReference type="ARBA" id="ARBA00048449"/>
    </source>
</evidence>
<name>A0A254PV27_9BURK</name>
<comment type="cofactor">
    <cofactor evidence="1 13">
        <name>pyridoxal 5'-phosphate</name>
        <dbReference type="ChEBI" id="CHEBI:597326"/>
    </cofactor>
</comment>
<keyword evidence="15" id="KW-1185">Reference proteome</keyword>
<comment type="subunit">
    <text evidence="4 13">Homodimer.</text>
</comment>
<sequence length="448" mass="49989">MKVISDLNQPTLVDRSLNAVWHPCTQMKHHESFPLIAITKGKGPWLYDEQGNALLDCISSWWTNLFGHSNPQISRAITDQLEKIEHVMLAGFTHQPVVELSEKLSALTGGNLGHVFYASDGASAVEIALKMSHHFWQLNQKPNKKKFVCLENGYHGETLGALAVTDVAIFRQAYGSLLQDVYTVTSPDTRKAKPGESADDVATYAAAQLEKLFEKEHHHIAAIIIEPLVQCAGQMAMHSPEYLRLVRDLCNRYDVHLIADEIAVGCGRSGKFFACEHAGIWPDFLTLSKGISGGYLPLSLCMTSNTIYRAFYSDQTQQGFLHSHSYTGNPLACSAALACLNIFETEKVLEKNIGRSQDLVNAFAWAKADYRIEHWRQQGMILAFDLKKESIKNISSFPREMFVKGLEEGVLIRPISNTIYVMPPYILSSEETMQMGKAIERALEKALA</sequence>
<dbReference type="PIRSF" id="PIRSF000521">
    <property type="entry name" value="Transaminase_4ab_Lys_Orn"/>
    <property type="match status" value="1"/>
</dbReference>
<feature type="site" description="Participates in the substrate recognition with KAPA and in a stacking interaction with the adenine ring of SAM" evidence="13">
    <location>
        <position position="24"/>
    </location>
</feature>
<dbReference type="GO" id="GO:0005737">
    <property type="term" value="C:cytoplasm"/>
    <property type="evidence" value="ECO:0007669"/>
    <property type="project" value="UniProtKB-SubCell"/>
</dbReference>
<keyword evidence="8 13" id="KW-0949">S-adenosyl-L-methionine</keyword>
<dbReference type="NCBIfam" id="NF004624">
    <property type="entry name" value="PRK05964.1"/>
    <property type="match status" value="1"/>
</dbReference>
<evidence type="ECO:0000256" key="4">
    <source>
        <dbReference type="ARBA" id="ARBA00011738"/>
    </source>
</evidence>
<evidence type="ECO:0000256" key="3">
    <source>
        <dbReference type="ARBA" id="ARBA00005063"/>
    </source>
</evidence>
<dbReference type="AlphaFoldDB" id="A0A254PV27"/>
<dbReference type="GO" id="GO:0004015">
    <property type="term" value="F:adenosylmethionine-8-amino-7-oxononanoate transaminase activity"/>
    <property type="evidence" value="ECO:0007669"/>
    <property type="project" value="UniProtKB-UniRule"/>
</dbReference>
<dbReference type="Pfam" id="PF00202">
    <property type="entry name" value="Aminotran_3"/>
    <property type="match status" value="1"/>
</dbReference>
<evidence type="ECO:0000256" key="9">
    <source>
        <dbReference type="ARBA" id="ARBA00022756"/>
    </source>
</evidence>
<evidence type="ECO:0000256" key="1">
    <source>
        <dbReference type="ARBA" id="ARBA00001933"/>
    </source>
</evidence>